<accession>A0A1W2F6Z6</accession>
<proteinExistence type="predicted"/>
<dbReference type="eggNOG" id="COG2885">
    <property type="taxonomic scope" value="Bacteria"/>
</dbReference>
<dbReference type="RefSeq" id="WP_030476374.1">
    <property type="nucleotide sequence ID" value="NZ_FWYC01000012.1"/>
</dbReference>
<evidence type="ECO:0000313" key="2">
    <source>
        <dbReference type="Proteomes" id="UP000192840"/>
    </source>
</evidence>
<dbReference type="Proteomes" id="UP000192840">
    <property type="component" value="Unassembled WGS sequence"/>
</dbReference>
<dbReference type="OrthoDB" id="3688113at2"/>
<protein>
    <submittedName>
        <fullName evidence="1">Uncharacterized protein</fullName>
    </submittedName>
</protein>
<name>A0A1W2F6Z6_9PSEU</name>
<sequence>MGYSKRVQLPQRVVVGAFVVSALLASVGLAVRPAPAVPPGRLVFAVRASEIMLAGTAFSAGERQEVVDAVRALTAAHRITDVITPDAGEHLPVSPAAAASLLAAVLDHDVTDFTGVVHKGHLTASARVADPERAGSLSDALRSAAPGLRVDEDFTTTG</sequence>
<dbReference type="STRING" id="40571.SAMN05660733_05180"/>
<reference evidence="2" key="1">
    <citation type="submission" date="2017-04" db="EMBL/GenBank/DDBJ databases">
        <authorList>
            <person name="Varghese N."/>
            <person name="Submissions S."/>
        </authorList>
    </citation>
    <scope>NUCLEOTIDE SEQUENCE [LARGE SCALE GENOMIC DNA]</scope>
    <source>
        <strain evidence="2">DSM 44073</strain>
    </source>
</reference>
<evidence type="ECO:0000313" key="1">
    <source>
        <dbReference type="EMBL" id="SMD17582.1"/>
    </source>
</evidence>
<dbReference type="Gene3D" id="3.40.1520.20">
    <property type="match status" value="1"/>
</dbReference>
<organism evidence="1 2">
    <name type="scientific">Lentzea albidocapillata</name>
    <dbReference type="NCBI Taxonomy" id="40571"/>
    <lineage>
        <taxon>Bacteria</taxon>
        <taxon>Bacillati</taxon>
        <taxon>Actinomycetota</taxon>
        <taxon>Actinomycetes</taxon>
        <taxon>Pseudonocardiales</taxon>
        <taxon>Pseudonocardiaceae</taxon>
        <taxon>Lentzea</taxon>
    </lineage>
</organism>
<gene>
    <name evidence="1" type="ORF">SAMN05660733_05180</name>
</gene>
<keyword evidence="2" id="KW-1185">Reference proteome</keyword>
<dbReference type="AlphaFoldDB" id="A0A1W2F6Z6"/>
<dbReference type="EMBL" id="FWYC01000012">
    <property type="protein sequence ID" value="SMD17582.1"/>
    <property type="molecule type" value="Genomic_DNA"/>
</dbReference>